<protein>
    <submittedName>
        <fullName evidence="2">Phytanoyl-CoA dioxygenase family protein</fullName>
    </submittedName>
</protein>
<accession>A0ABR6YBP1</accession>
<organism evidence="2 3">
    <name type="scientific">Undibacterium flavidum</name>
    <dbReference type="NCBI Taxonomy" id="2762297"/>
    <lineage>
        <taxon>Bacteria</taxon>
        <taxon>Pseudomonadati</taxon>
        <taxon>Pseudomonadota</taxon>
        <taxon>Betaproteobacteria</taxon>
        <taxon>Burkholderiales</taxon>
        <taxon>Oxalobacteraceae</taxon>
        <taxon>Undibacterium</taxon>
    </lineage>
</organism>
<sequence>MAEQNNQGSEHVIQRFQPQQIDAALAYFNEHGYCVFSKAFDPALAKAFWGDVGHQIAHNERLSYSLYGKIYQGPNTPPDGKKLPRIIDIESHSELARELILISPIAKFLHALYGCPGTCLQTLTYKFSSEQRAHSDKVLVSPPYVGPYDRDTLAASWLALEASSEANGALIIYPGSHKLPKRSLFDGFEESYEAYTCWLDTWLQENGFTGVTFRAEPGDILFWHGDFIHAGGAIQSPSDTPPTRKSLVCHYARIPAEQPSLDVGWSRVSLPGGSYYQRVQESAEQKPRSFMQRIKFRMASLARKPIGT</sequence>
<proteinExistence type="predicted"/>
<comment type="caution">
    <text evidence="2">The sequence shown here is derived from an EMBL/GenBank/DDBJ whole genome shotgun (WGS) entry which is preliminary data.</text>
</comment>
<name>A0ABR6YBP1_9BURK</name>
<dbReference type="Proteomes" id="UP000624279">
    <property type="component" value="Unassembled WGS sequence"/>
</dbReference>
<gene>
    <name evidence="2" type="ORF">H8K55_10625</name>
</gene>
<dbReference type="Gene3D" id="2.60.120.620">
    <property type="entry name" value="q2cbj1_9rhob like domain"/>
    <property type="match status" value="1"/>
</dbReference>
<dbReference type="InterPro" id="IPR008775">
    <property type="entry name" value="Phytyl_CoA_dOase-like"/>
</dbReference>
<dbReference type="Pfam" id="PF05721">
    <property type="entry name" value="PhyH"/>
    <property type="match status" value="1"/>
</dbReference>
<evidence type="ECO:0000313" key="3">
    <source>
        <dbReference type="Proteomes" id="UP000624279"/>
    </source>
</evidence>
<dbReference type="RefSeq" id="WP_186942085.1">
    <property type="nucleotide sequence ID" value="NZ_JACOGA010000009.1"/>
</dbReference>
<dbReference type="PANTHER" id="PTHR20883:SF48">
    <property type="entry name" value="ECTOINE DIOXYGENASE"/>
    <property type="match status" value="1"/>
</dbReference>
<keyword evidence="3" id="KW-1185">Reference proteome</keyword>
<keyword evidence="2" id="KW-0560">Oxidoreductase</keyword>
<dbReference type="PANTHER" id="PTHR20883">
    <property type="entry name" value="PHYTANOYL-COA DIOXYGENASE DOMAIN CONTAINING 1"/>
    <property type="match status" value="1"/>
</dbReference>
<evidence type="ECO:0000313" key="2">
    <source>
        <dbReference type="EMBL" id="MBC3874048.1"/>
    </source>
</evidence>
<keyword evidence="2" id="KW-0223">Dioxygenase</keyword>
<dbReference type="SUPFAM" id="SSF51197">
    <property type="entry name" value="Clavaminate synthase-like"/>
    <property type="match status" value="1"/>
</dbReference>
<comment type="cofactor">
    <cofactor evidence="1">
        <name>Fe(2+)</name>
        <dbReference type="ChEBI" id="CHEBI:29033"/>
    </cofactor>
</comment>
<dbReference type="GO" id="GO:0051213">
    <property type="term" value="F:dioxygenase activity"/>
    <property type="evidence" value="ECO:0007669"/>
    <property type="project" value="UniProtKB-KW"/>
</dbReference>
<evidence type="ECO:0000256" key="1">
    <source>
        <dbReference type="ARBA" id="ARBA00001954"/>
    </source>
</evidence>
<reference evidence="2 3" key="1">
    <citation type="submission" date="2020-08" db="EMBL/GenBank/DDBJ databases">
        <title>Novel species isolated from subtropical streams in China.</title>
        <authorList>
            <person name="Lu H."/>
        </authorList>
    </citation>
    <scope>NUCLEOTIDE SEQUENCE [LARGE SCALE GENOMIC DNA]</scope>
    <source>
        <strain evidence="2 3">LX15W</strain>
    </source>
</reference>
<dbReference type="EMBL" id="JACOGA010000009">
    <property type="protein sequence ID" value="MBC3874048.1"/>
    <property type="molecule type" value="Genomic_DNA"/>
</dbReference>